<dbReference type="EMBL" id="JAVFKD010000016">
    <property type="protein sequence ID" value="KAK5987202.1"/>
    <property type="molecule type" value="Genomic_DNA"/>
</dbReference>
<comment type="caution">
    <text evidence="1">The sequence shown here is derived from an EMBL/GenBank/DDBJ whole genome shotgun (WGS) entry which is preliminary data.</text>
</comment>
<evidence type="ECO:0000313" key="2">
    <source>
        <dbReference type="Proteomes" id="UP001338125"/>
    </source>
</evidence>
<proteinExistence type="predicted"/>
<organism evidence="1 2">
    <name type="scientific">Cladobotryum mycophilum</name>
    <dbReference type="NCBI Taxonomy" id="491253"/>
    <lineage>
        <taxon>Eukaryota</taxon>
        <taxon>Fungi</taxon>
        <taxon>Dikarya</taxon>
        <taxon>Ascomycota</taxon>
        <taxon>Pezizomycotina</taxon>
        <taxon>Sordariomycetes</taxon>
        <taxon>Hypocreomycetidae</taxon>
        <taxon>Hypocreales</taxon>
        <taxon>Hypocreaceae</taxon>
        <taxon>Cladobotryum</taxon>
    </lineage>
</organism>
<name>A0ABR0S4W9_9HYPO</name>
<protein>
    <submittedName>
        <fullName evidence="1">Uncharacterized protein</fullName>
    </submittedName>
</protein>
<sequence>MLGKKVGGAENVLTKTIGGTGGFLRTAVKTTGNMLGKTAGGVENDVESNVLLTTVDAAGNVLGKTPDVVSGARPGGDINLFAKLQSGASQGQQRPQGSIFLGNLII</sequence>
<reference evidence="1 2" key="1">
    <citation type="submission" date="2024-01" db="EMBL/GenBank/DDBJ databases">
        <title>Complete genome of Cladobotryum mycophilum ATHUM6906.</title>
        <authorList>
            <person name="Christinaki A.C."/>
            <person name="Myridakis A.I."/>
            <person name="Kouvelis V.N."/>
        </authorList>
    </citation>
    <scope>NUCLEOTIDE SEQUENCE [LARGE SCALE GENOMIC DNA]</scope>
    <source>
        <strain evidence="1 2">ATHUM6906</strain>
    </source>
</reference>
<gene>
    <name evidence="1" type="ORF">PT974_11323</name>
</gene>
<accession>A0ABR0S4W9</accession>
<keyword evidence="2" id="KW-1185">Reference proteome</keyword>
<dbReference type="Proteomes" id="UP001338125">
    <property type="component" value="Unassembled WGS sequence"/>
</dbReference>
<evidence type="ECO:0000313" key="1">
    <source>
        <dbReference type="EMBL" id="KAK5987202.1"/>
    </source>
</evidence>